<dbReference type="EMBL" id="MU006228">
    <property type="protein sequence ID" value="KAF2825478.1"/>
    <property type="molecule type" value="Genomic_DNA"/>
</dbReference>
<feature type="region of interest" description="Disordered" evidence="1">
    <location>
        <begin position="45"/>
        <end position="64"/>
    </location>
</feature>
<reference evidence="2" key="1">
    <citation type="journal article" date="2020" name="Stud. Mycol.">
        <title>101 Dothideomycetes genomes: a test case for predicting lifestyles and emergence of pathogens.</title>
        <authorList>
            <person name="Haridas S."/>
            <person name="Albert R."/>
            <person name="Binder M."/>
            <person name="Bloem J."/>
            <person name="Labutti K."/>
            <person name="Salamov A."/>
            <person name="Andreopoulos B."/>
            <person name="Baker S."/>
            <person name="Barry K."/>
            <person name="Bills G."/>
            <person name="Bluhm B."/>
            <person name="Cannon C."/>
            <person name="Castanera R."/>
            <person name="Culley D."/>
            <person name="Daum C."/>
            <person name="Ezra D."/>
            <person name="Gonzalez J."/>
            <person name="Henrissat B."/>
            <person name="Kuo A."/>
            <person name="Liang C."/>
            <person name="Lipzen A."/>
            <person name="Lutzoni F."/>
            <person name="Magnuson J."/>
            <person name="Mondo S."/>
            <person name="Nolan M."/>
            <person name="Ohm R."/>
            <person name="Pangilinan J."/>
            <person name="Park H.-J."/>
            <person name="Ramirez L."/>
            <person name="Alfaro M."/>
            <person name="Sun H."/>
            <person name="Tritt A."/>
            <person name="Yoshinaga Y."/>
            <person name="Zwiers L.-H."/>
            <person name="Turgeon B."/>
            <person name="Goodwin S."/>
            <person name="Spatafora J."/>
            <person name="Crous P."/>
            <person name="Grigoriev I."/>
        </authorList>
    </citation>
    <scope>NUCLEOTIDE SEQUENCE</scope>
    <source>
        <strain evidence="2">CBS 113818</strain>
    </source>
</reference>
<gene>
    <name evidence="2" type="ORF">CC86DRAFT_407687</name>
</gene>
<dbReference type="AlphaFoldDB" id="A0A6A6ZXR3"/>
<evidence type="ECO:0000256" key="1">
    <source>
        <dbReference type="SAM" id="MobiDB-lite"/>
    </source>
</evidence>
<dbReference type="Proteomes" id="UP000799424">
    <property type="component" value="Unassembled WGS sequence"/>
</dbReference>
<accession>A0A6A6ZXR3</accession>
<feature type="compositionally biased region" description="Basic and acidic residues" evidence="1">
    <location>
        <begin position="51"/>
        <end position="61"/>
    </location>
</feature>
<keyword evidence="3" id="KW-1185">Reference proteome</keyword>
<protein>
    <submittedName>
        <fullName evidence="2">Uncharacterized protein</fullName>
    </submittedName>
</protein>
<evidence type="ECO:0000313" key="3">
    <source>
        <dbReference type="Proteomes" id="UP000799424"/>
    </source>
</evidence>
<evidence type="ECO:0000313" key="2">
    <source>
        <dbReference type="EMBL" id="KAF2825478.1"/>
    </source>
</evidence>
<organism evidence="2 3">
    <name type="scientific">Ophiobolus disseminans</name>
    <dbReference type="NCBI Taxonomy" id="1469910"/>
    <lineage>
        <taxon>Eukaryota</taxon>
        <taxon>Fungi</taxon>
        <taxon>Dikarya</taxon>
        <taxon>Ascomycota</taxon>
        <taxon>Pezizomycotina</taxon>
        <taxon>Dothideomycetes</taxon>
        <taxon>Pleosporomycetidae</taxon>
        <taxon>Pleosporales</taxon>
        <taxon>Pleosporineae</taxon>
        <taxon>Phaeosphaeriaceae</taxon>
        <taxon>Ophiobolus</taxon>
    </lineage>
</organism>
<name>A0A6A6ZXR3_9PLEO</name>
<feature type="region of interest" description="Disordered" evidence="1">
    <location>
        <begin position="476"/>
        <end position="506"/>
    </location>
</feature>
<sequence length="506" mass="58462">MAQHAEELVITLLDWELDRRVVSITIDQADDDFEAQQEYIKETWASNTSERSQEVMDRSTDEDLGEEINEAWTRLGRWLTLHEPIETAQERHRIPQQVWDGAQDRARDESRSVNEQLLYERIVANMEEVTEGEANAILTRLGDYQAESNASAVERTFKHHYMQSLYDPILQAAMRAYLDKMDKEGNTALPKQNILDTILNPKRLCALLQNYLAGPSGTLTEKEKTMMDLYITHDSDITRPLITYAVDHHLDSCAPGQERVMWSHIKRWIHAQVALHYTNHVLPGLVEDVRGTTDALIEIFDVRHMHEEVRTWVEQQTVYHAGRGDKSHKAWVRMLKGMVRYMDDALGEEKDAIISELQKQTDYKAKIGWMKKYMETLEWSAIFPVLTTAIEEELHKSGDDNDELAAWTSLAHFVEASEAAVPWKPRLDIKHRFWTIDVPTFPGSSANTLPQLFKEAYKSNVWFRTGLTTYVQRKIESSTGPSEQEMWESTPSSFLRPNKPRHPGNL</sequence>
<proteinExistence type="predicted"/>
<feature type="compositionally biased region" description="Polar residues" evidence="1">
    <location>
        <begin position="476"/>
        <end position="495"/>
    </location>
</feature>